<dbReference type="RefSeq" id="WP_256532213.1">
    <property type="nucleotide sequence ID" value="NZ_CP101824.1"/>
</dbReference>
<reference evidence="2 3" key="1">
    <citation type="journal article" date="2019" name="Int. J. Syst. Evol. Microbiol.">
        <title>The Global Catalogue of Microorganisms (GCM) 10K type strain sequencing project: providing services to taxonomists for standard genome sequencing and annotation.</title>
        <authorList>
            <consortium name="The Broad Institute Genomics Platform"/>
            <consortium name="The Broad Institute Genome Sequencing Center for Infectious Disease"/>
            <person name="Wu L."/>
            <person name="Ma J."/>
        </authorList>
    </citation>
    <scope>NUCLEOTIDE SEQUENCE [LARGE SCALE GENOMIC DNA]</scope>
    <source>
        <strain evidence="2 3">IBRC-M 10256</strain>
    </source>
</reference>
<name>A0ABD5NIR4_9EURY</name>
<accession>A0ABD5NIR4</accession>
<evidence type="ECO:0000256" key="1">
    <source>
        <dbReference type="SAM" id="Phobius"/>
    </source>
</evidence>
<gene>
    <name evidence="2" type="ORF">ACFOUR_00480</name>
</gene>
<sequence>MILGIFVYVAILVFSFLGIFYGIVVVLNGFKRYRQAVLIADTPASKLDSVATGPAAVSGTVEPTSRPLVVPIVERPCVAYELTVSDAGAGSTRTPCEERRHVSFALRDESDTVRVTADAMVEADVDLTVDRQRDLEVKSFEESPAPVARFERDRNLPSRGMTFDRTYELSWIEPGDEIYLYGRVEPDTTAATPEGNRPTDYHARKRVAAGADAPEPFLSNKVPETILAERKHGLVKALAKGIVVAAVSLPVFLFVSGIAPIFLAG</sequence>
<dbReference type="Proteomes" id="UP001595846">
    <property type="component" value="Unassembled WGS sequence"/>
</dbReference>
<keyword evidence="3" id="KW-1185">Reference proteome</keyword>
<dbReference type="EMBL" id="JBHSAQ010000001">
    <property type="protein sequence ID" value="MFC3956848.1"/>
    <property type="molecule type" value="Genomic_DNA"/>
</dbReference>
<evidence type="ECO:0008006" key="4">
    <source>
        <dbReference type="Google" id="ProtNLM"/>
    </source>
</evidence>
<protein>
    <recommendedName>
        <fullName evidence="4">RING-type E3 ubiquitin transferase</fullName>
    </recommendedName>
</protein>
<dbReference type="GeneID" id="73904991"/>
<keyword evidence="1" id="KW-0812">Transmembrane</keyword>
<feature type="transmembrane region" description="Helical" evidence="1">
    <location>
        <begin position="6"/>
        <end position="27"/>
    </location>
</feature>
<feature type="transmembrane region" description="Helical" evidence="1">
    <location>
        <begin position="237"/>
        <end position="263"/>
    </location>
</feature>
<keyword evidence="1" id="KW-0472">Membrane</keyword>
<keyword evidence="1" id="KW-1133">Transmembrane helix</keyword>
<evidence type="ECO:0000313" key="3">
    <source>
        <dbReference type="Proteomes" id="UP001595846"/>
    </source>
</evidence>
<comment type="caution">
    <text evidence="2">The sequence shown here is derived from an EMBL/GenBank/DDBJ whole genome shotgun (WGS) entry which is preliminary data.</text>
</comment>
<dbReference type="AlphaFoldDB" id="A0ABD5NIR4"/>
<evidence type="ECO:0000313" key="2">
    <source>
        <dbReference type="EMBL" id="MFC3956848.1"/>
    </source>
</evidence>
<proteinExistence type="predicted"/>
<organism evidence="2 3">
    <name type="scientific">Halovivax cerinus</name>
    <dbReference type="NCBI Taxonomy" id="1487865"/>
    <lineage>
        <taxon>Archaea</taxon>
        <taxon>Methanobacteriati</taxon>
        <taxon>Methanobacteriota</taxon>
        <taxon>Stenosarchaea group</taxon>
        <taxon>Halobacteria</taxon>
        <taxon>Halobacteriales</taxon>
        <taxon>Natrialbaceae</taxon>
        <taxon>Halovivax</taxon>
    </lineage>
</organism>